<reference evidence="2" key="3">
    <citation type="submission" date="2023-03" db="EMBL/GenBank/DDBJ databases">
        <title>Draft genome sequence of a Mycolicibacterium mageritense strain H4_3_1 isolated from a hybrid biological-inorganic system reactor.</title>
        <authorList>
            <person name="Feng X."/>
            <person name="Kazama D."/>
            <person name="Sato K."/>
            <person name="Kobayashi H."/>
        </authorList>
    </citation>
    <scope>NUCLEOTIDE SEQUENCE</scope>
    <source>
        <strain evidence="2">H4_3_1</strain>
    </source>
</reference>
<reference evidence="1 3" key="1">
    <citation type="journal article" date="2019" name="Emerg. Microbes Infect.">
        <title>Comprehensive subspecies identification of 175 nontuberculous mycobacteria species based on 7547 genomic profiles.</title>
        <authorList>
            <person name="Matsumoto Y."/>
            <person name="Kinjo T."/>
            <person name="Motooka D."/>
            <person name="Nabeya D."/>
            <person name="Jung N."/>
            <person name="Uechi K."/>
            <person name="Horii T."/>
            <person name="Iida T."/>
            <person name="Fujita J."/>
            <person name="Nakamura S."/>
        </authorList>
    </citation>
    <scope>NUCLEOTIDE SEQUENCE [LARGE SCALE GENOMIC DNA]</scope>
    <source>
        <strain evidence="1 3">JCM 12375</strain>
    </source>
</reference>
<evidence type="ECO:0000313" key="3">
    <source>
        <dbReference type="Proteomes" id="UP000465622"/>
    </source>
</evidence>
<organism evidence="2 4">
    <name type="scientific">Mycolicibacterium mageritense</name>
    <name type="common">Mycobacterium mageritense</name>
    <dbReference type="NCBI Taxonomy" id="53462"/>
    <lineage>
        <taxon>Bacteria</taxon>
        <taxon>Bacillati</taxon>
        <taxon>Actinomycetota</taxon>
        <taxon>Actinomycetes</taxon>
        <taxon>Mycobacteriales</taxon>
        <taxon>Mycobacteriaceae</taxon>
        <taxon>Mycolicibacterium</taxon>
    </lineage>
</organism>
<sequence>MDSFDRLILQFVLAWAPYGGPREDDVWLQFGMTAEQLAVRFAGIVADLVPRVRALPSPDRSLLERACVQLRRQRALSARG</sequence>
<protein>
    <recommendedName>
        <fullName evidence="5">DUF3263 domain-containing protein</fullName>
    </recommendedName>
</protein>
<dbReference type="AlphaFoldDB" id="A0AAI8XN96"/>
<evidence type="ECO:0000313" key="2">
    <source>
        <dbReference type="EMBL" id="BDY28690.1"/>
    </source>
</evidence>
<dbReference type="RefSeq" id="WP_036432645.1">
    <property type="nucleotide sequence ID" value="NZ_AP022567.1"/>
</dbReference>
<name>A0AAI8XN96_MYCME</name>
<keyword evidence="3" id="KW-1185">Reference proteome</keyword>
<evidence type="ECO:0000313" key="1">
    <source>
        <dbReference type="EMBL" id="BBX32641.1"/>
    </source>
</evidence>
<reference evidence="1" key="2">
    <citation type="submission" date="2020-02" db="EMBL/GenBank/DDBJ databases">
        <authorList>
            <person name="Matsumoto Y."/>
            <person name="Kinjo T."/>
            <person name="Motooka D."/>
            <person name="Nabeya D."/>
            <person name="Jung N."/>
            <person name="Uechi K."/>
            <person name="Horii T."/>
            <person name="Iida T."/>
            <person name="Fujita J."/>
            <person name="Nakamura S."/>
        </authorList>
    </citation>
    <scope>NUCLEOTIDE SEQUENCE</scope>
    <source>
        <strain evidence="1">JCM 12375</strain>
    </source>
</reference>
<evidence type="ECO:0008006" key="5">
    <source>
        <dbReference type="Google" id="ProtNLM"/>
    </source>
</evidence>
<dbReference type="EMBL" id="AP022567">
    <property type="protein sequence ID" value="BBX32641.1"/>
    <property type="molecule type" value="Genomic_DNA"/>
</dbReference>
<accession>A0AAI8XN96</accession>
<dbReference type="EMBL" id="AP027452">
    <property type="protein sequence ID" value="BDY28690.1"/>
    <property type="molecule type" value="Genomic_DNA"/>
</dbReference>
<dbReference type="Proteomes" id="UP000465622">
    <property type="component" value="Chromosome"/>
</dbReference>
<gene>
    <name evidence="2" type="ORF">hbim_02625</name>
    <name evidence="1" type="ORF">MMAGJ_19230</name>
</gene>
<dbReference type="Proteomes" id="UP001241092">
    <property type="component" value="Chromosome"/>
</dbReference>
<evidence type="ECO:0000313" key="4">
    <source>
        <dbReference type="Proteomes" id="UP001241092"/>
    </source>
</evidence>
<proteinExistence type="predicted"/>